<evidence type="ECO:0000313" key="6">
    <source>
        <dbReference type="EMBL" id="WBW73115.1"/>
    </source>
</evidence>
<sequence length="297" mass="35263">MNATTEAIIGGGFQAIRQQIQLVHPELNFFEQVWMAYYKWFDNDVVATGLMSFILHEVLYFGRCIPWMIIDALPYFRRWKIQPKKVPSLAEQWECTRLVLLSHFTVELPQIWLFDPMCAMFGLSTTVPFPSITKIAWQLAIFFFLEDTWHYWAHRLFHYGIFYRIIHKVHHRYSAPFGLSAEYAHPLEIVLLGAGTVAVPLMWCYFTHDLHLVTMYIWIMLRLFQAVDSHSGYDFPWSLNKLMPIWAGAEHHDYHHMAFKDNYSSSFRWWDSVLHTDKNFHNHKARKIASERTKKAT</sequence>
<dbReference type="GO" id="GO:0008610">
    <property type="term" value="P:lipid biosynthetic process"/>
    <property type="evidence" value="ECO:0007669"/>
    <property type="project" value="InterPro"/>
</dbReference>
<evidence type="ECO:0000256" key="3">
    <source>
        <dbReference type="ARBA" id="ARBA00022989"/>
    </source>
</evidence>
<dbReference type="Proteomes" id="UP001212411">
    <property type="component" value="Chromosome 2"/>
</dbReference>
<keyword evidence="7" id="KW-1185">Reference proteome</keyword>
<dbReference type="GO" id="GO:0005506">
    <property type="term" value="F:iron ion binding"/>
    <property type="evidence" value="ECO:0007669"/>
    <property type="project" value="InterPro"/>
</dbReference>
<dbReference type="InterPro" id="IPR006694">
    <property type="entry name" value="Fatty_acid_hydroxylase"/>
</dbReference>
<protein>
    <submittedName>
        <fullName evidence="6">C-4 methylsterol oxidase Erg25</fullName>
    </submittedName>
</protein>
<evidence type="ECO:0000256" key="1">
    <source>
        <dbReference type="ARBA" id="ARBA00004370"/>
    </source>
</evidence>
<evidence type="ECO:0000259" key="5">
    <source>
        <dbReference type="Pfam" id="PF04116"/>
    </source>
</evidence>
<dbReference type="Pfam" id="PF04116">
    <property type="entry name" value="FA_hydroxylase"/>
    <property type="match status" value="1"/>
</dbReference>
<feature type="domain" description="Fatty acid hydroxylase" evidence="5">
    <location>
        <begin position="140"/>
        <end position="276"/>
    </location>
</feature>
<reference evidence="6 7" key="1">
    <citation type="journal article" date="2023" name="G3 (Bethesda)">
        <title>A high-quality reference genome for the fission yeast Schizosaccharomyces osmophilus.</title>
        <authorList>
            <person name="Jia G.S."/>
            <person name="Zhang W.C."/>
            <person name="Liang Y."/>
            <person name="Liu X.H."/>
            <person name="Rhind N."/>
            <person name="Pidoux A."/>
            <person name="Brysch-Herzberg M."/>
            <person name="Du L.L."/>
        </authorList>
    </citation>
    <scope>NUCLEOTIDE SEQUENCE [LARGE SCALE GENOMIC DNA]</scope>
    <source>
        <strain evidence="6 7">CBS 15793</strain>
    </source>
</reference>
<dbReference type="RefSeq" id="XP_056037358.1">
    <property type="nucleotide sequence ID" value="XM_056182598.1"/>
</dbReference>
<gene>
    <name evidence="6" type="primary">erg25</name>
    <name evidence="6" type="ORF">SOMG_03811</name>
</gene>
<organism evidence="6 7">
    <name type="scientific">Schizosaccharomyces osmophilus</name>
    <dbReference type="NCBI Taxonomy" id="2545709"/>
    <lineage>
        <taxon>Eukaryota</taxon>
        <taxon>Fungi</taxon>
        <taxon>Dikarya</taxon>
        <taxon>Ascomycota</taxon>
        <taxon>Taphrinomycotina</taxon>
        <taxon>Schizosaccharomycetes</taxon>
        <taxon>Schizosaccharomycetales</taxon>
        <taxon>Schizosaccharomycetaceae</taxon>
        <taxon>Schizosaccharomyces</taxon>
    </lineage>
</organism>
<dbReference type="AlphaFoldDB" id="A0AAF0AWK9"/>
<dbReference type="InterPro" id="IPR050307">
    <property type="entry name" value="Sterol_Desaturase_Related"/>
</dbReference>
<keyword evidence="3" id="KW-1133">Transmembrane helix</keyword>
<evidence type="ECO:0000256" key="2">
    <source>
        <dbReference type="ARBA" id="ARBA00022692"/>
    </source>
</evidence>
<proteinExistence type="predicted"/>
<name>A0AAF0AWK9_9SCHI</name>
<accession>A0AAF0AWK9</accession>
<comment type="subcellular location">
    <subcellularLocation>
        <location evidence="1">Membrane</location>
    </subcellularLocation>
</comment>
<dbReference type="EMBL" id="CP115612">
    <property type="protein sequence ID" value="WBW73115.1"/>
    <property type="molecule type" value="Genomic_DNA"/>
</dbReference>
<dbReference type="GO" id="GO:0016020">
    <property type="term" value="C:membrane"/>
    <property type="evidence" value="ECO:0007669"/>
    <property type="project" value="UniProtKB-SubCell"/>
</dbReference>
<evidence type="ECO:0000313" key="7">
    <source>
        <dbReference type="Proteomes" id="UP001212411"/>
    </source>
</evidence>
<dbReference type="GO" id="GO:0016491">
    <property type="term" value="F:oxidoreductase activity"/>
    <property type="evidence" value="ECO:0007669"/>
    <property type="project" value="InterPro"/>
</dbReference>
<dbReference type="PANTHER" id="PTHR11863">
    <property type="entry name" value="STEROL DESATURASE"/>
    <property type="match status" value="1"/>
</dbReference>
<evidence type="ECO:0000256" key="4">
    <source>
        <dbReference type="ARBA" id="ARBA00023136"/>
    </source>
</evidence>
<keyword evidence="2" id="KW-0812">Transmembrane</keyword>
<dbReference type="KEGG" id="som:SOMG_03811"/>
<keyword evidence="4" id="KW-0472">Membrane</keyword>
<dbReference type="GeneID" id="80877287"/>